<sequence>MTALPGPPNTAPDPGVELLERALGYTRSTLATVSPGHLCLPTPCDRWRLGDLLAHMEDSLDAFAEGAAGTIDLHSAAPSPLDERLAALRAKACGLLGAWSAATTPVVEVGGRPMPVGTISRLAAVEIAVHGWDVSRTTGAGLAIPEELAEALLPTALALALEHQGEFGPPVPVPAGAGPARRLLALLGRRTSYRP</sequence>
<dbReference type="NCBIfam" id="TIGR03083">
    <property type="entry name" value="maleylpyruvate isomerase family mycothiol-dependent enzyme"/>
    <property type="match status" value="1"/>
</dbReference>
<dbReference type="Proteomes" id="UP000324351">
    <property type="component" value="Unassembled WGS sequence"/>
</dbReference>
<dbReference type="InterPro" id="IPR017517">
    <property type="entry name" value="Maleyloyr_isom"/>
</dbReference>
<gene>
    <name evidence="2" type="ORF">F0U47_11095</name>
</gene>
<keyword evidence="3" id="KW-1185">Reference proteome</keyword>
<evidence type="ECO:0000313" key="3">
    <source>
        <dbReference type="Proteomes" id="UP000324351"/>
    </source>
</evidence>
<evidence type="ECO:0000313" key="2">
    <source>
        <dbReference type="EMBL" id="KAA1427945.1"/>
    </source>
</evidence>
<organism evidence="2 3">
    <name type="scientific">Nocardioides antri</name>
    <dbReference type="NCBI Taxonomy" id="2607659"/>
    <lineage>
        <taxon>Bacteria</taxon>
        <taxon>Bacillati</taxon>
        <taxon>Actinomycetota</taxon>
        <taxon>Actinomycetes</taxon>
        <taxon>Propionibacteriales</taxon>
        <taxon>Nocardioidaceae</taxon>
        <taxon>Nocardioides</taxon>
    </lineage>
</organism>
<feature type="domain" description="Mycothiol-dependent maleylpyruvate isomerase metal-binding" evidence="1">
    <location>
        <begin position="22"/>
        <end position="134"/>
    </location>
</feature>
<reference evidence="2 3" key="1">
    <citation type="submission" date="2019-09" db="EMBL/GenBank/DDBJ databases">
        <title>Nocardioides panacisoli sp. nov., isolated from the soil of a ginseng field.</title>
        <authorList>
            <person name="Cho C."/>
        </authorList>
    </citation>
    <scope>NUCLEOTIDE SEQUENCE [LARGE SCALE GENOMIC DNA]</scope>
    <source>
        <strain evidence="2 3">BN140041</strain>
    </source>
</reference>
<comment type="caution">
    <text evidence="2">The sequence shown here is derived from an EMBL/GenBank/DDBJ whole genome shotgun (WGS) entry which is preliminary data.</text>
</comment>
<dbReference type="GO" id="GO:0046872">
    <property type="term" value="F:metal ion binding"/>
    <property type="evidence" value="ECO:0007669"/>
    <property type="project" value="InterPro"/>
</dbReference>
<evidence type="ECO:0000259" key="1">
    <source>
        <dbReference type="Pfam" id="PF11716"/>
    </source>
</evidence>
<dbReference type="Pfam" id="PF11716">
    <property type="entry name" value="MDMPI_N"/>
    <property type="match status" value="1"/>
</dbReference>
<protein>
    <submittedName>
        <fullName evidence="2">TIGR03086 family protein</fullName>
    </submittedName>
</protein>
<dbReference type="InterPro" id="IPR034660">
    <property type="entry name" value="DinB/YfiT-like"/>
</dbReference>
<dbReference type="InterPro" id="IPR017520">
    <property type="entry name" value="CHP03086"/>
</dbReference>
<name>A0A5B1M405_9ACTN</name>
<accession>A0A5B1M405</accession>
<dbReference type="InterPro" id="IPR024344">
    <property type="entry name" value="MDMPI_metal-binding"/>
</dbReference>
<dbReference type="AlphaFoldDB" id="A0A5B1M405"/>
<dbReference type="Gene3D" id="1.20.120.450">
    <property type="entry name" value="dinb family like domain"/>
    <property type="match status" value="1"/>
</dbReference>
<proteinExistence type="predicted"/>
<dbReference type="RefSeq" id="WP_149750437.1">
    <property type="nucleotide sequence ID" value="NZ_VUJW01000003.1"/>
</dbReference>
<dbReference type="NCBIfam" id="TIGR03086">
    <property type="entry name" value="TIGR03086 family metal-binding protein"/>
    <property type="match status" value="1"/>
</dbReference>
<dbReference type="SUPFAM" id="SSF109854">
    <property type="entry name" value="DinB/YfiT-like putative metalloenzymes"/>
    <property type="match status" value="1"/>
</dbReference>
<dbReference type="EMBL" id="VUJW01000003">
    <property type="protein sequence ID" value="KAA1427945.1"/>
    <property type="molecule type" value="Genomic_DNA"/>
</dbReference>
<reference evidence="2 3" key="2">
    <citation type="submission" date="2019-09" db="EMBL/GenBank/DDBJ databases">
        <authorList>
            <person name="Jin C."/>
        </authorList>
    </citation>
    <scope>NUCLEOTIDE SEQUENCE [LARGE SCALE GENOMIC DNA]</scope>
    <source>
        <strain evidence="2 3">BN140041</strain>
    </source>
</reference>